<dbReference type="SUPFAM" id="SSF47473">
    <property type="entry name" value="EF-hand"/>
    <property type="match status" value="1"/>
</dbReference>
<dbReference type="SUPFAM" id="SSF69593">
    <property type="entry name" value="Glycerol-3-phosphate (1)-acyltransferase"/>
    <property type="match status" value="1"/>
</dbReference>
<sequence>MATGGSAGGGGSGGGRGAQKRKGKRHAAGGLSSSSSSSASASASASVSVSSSSTHVEVRAGTLKHDDAKRVPGKVNPFLYTGKSSVYEKIKLTFMTVTFFPVRLILILLSLVFISMFCWLATVGLSRDRLASQPIAGCRRVFLVIAQYILRFAIFVAGFYWISTSGKRSKKVGLVACGPHTNFLDPAFMYWLYWPSGVSAAENARVCFVGAIIRASQAILVDRGDPESRRAVMDQIRMRAESDEPWPATLLFPEGTCTTGNALITFKAGAFVPGVPVQPVALKYQFSHFDPSWVPTGPGKAYLFWRILCQFVNRVHITYLPVYSPSREEKSNAKLFGANVRAVIANELGVPVTEHTYADNVLANAAIRRKFPPEAAVVEFGALHQVYNYSLDDVKLLLDRFAAADTDGDGLVSEVEFAELLGLELSEPVSLAFQMFDTDSSGLIDFREWLIGIALANNQSDREEVLSFAFQLFDPHGKGRISRERFVSFIGSVFPAMTGESAAALFDRVDARQRGYLSFKDFKAFAGAHPEYYHVFLQWNAGHEVDIDEWRTRASVEYGFNSDEVSTYSPSYEYEGDES</sequence>
<dbReference type="PROSITE" id="PS00018">
    <property type="entry name" value="EF_HAND_1"/>
    <property type="match status" value="2"/>
</dbReference>
<dbReference type="CDD" id="cd07991">
    <property type="entry name" value="LPLAT_LPCAT1-like"/>
    <property type="match status" value="1"/>
</dbReference>
<feature type="domain" description="EF-hand" evidence="16">
    <location>
        <begin position="461"/>
        <end position="496"/>
    </location>
</feature>
<keyword evidence="7" id="KW-0106">Calcium</keyword>
<comment type="subcellular location">
    <subcellularLocation>
        <location evidence="1">Membrane</location>
    </subcellularLocation>
</comment>
<reference evidence="17 18" key="1">
    <citation type="submission" date="2010-05" db="EMBL/GenBank/DDBJ databases">
        <title>The Genome Sequence of Thecamonas trahens ATCC 50062.</title>
        <authorList>
            <consortium name="The Broad Institute Genome Sequencing Platform"/>
            <person name="Russ C."/>
            <person name="Cuomo C."/>
            <person name="Shea T."/>
            <person name="Young S.K."/>
            <person name="Zeng Q."/>
            <person name="Koehrsen M."/>
            <person name="Haas B."/>
            <person name="Borodovsky M."/>
            <person name="Guigo R."/>
            <person name="Alvarado L."/>
            <person name="Berlin A."/>
            <person name="Bochicchio J."/>
            <person name="Borenstein D."/>
            <person name="Chapman S."/>
            <person name="Chen Z."/>
            <person name="Freedman E."/>
            <person name="Gellesch M."/>
            <person name="Goldberg J."/>
            <person name="Griggs A."/>
            <person name="Gujja S."/>
            <person name="Heilman E."/>
            <person name="Heiman D."/>
            <person name="Hepburn T."/>
            <person name="Howarth C."/>
            <person name="Jen D."/>
            <person name="Larson L."/>
            <person name="Mehta T."/>
            <person name="Park D."/>
            <person name="Pearson M."/>
            <person name="Roberts A."/>
            <person name="Saif S."/>
            <person name="Shenoy N."/>
            <person name="Sisk P."/>
            <person name="Stolte C."/>
            <person name="Sykes S."/>
            <person name="Thomson T."/>
            <person name="Walk T."/>
            <person name="White J."/>
            <person name="Yandava C."/>
            <person name="Burger G."/>
            <person name="Gray M.W."/>
            <person name="Holland P.W.H."/>
            <person name="King N."/>
            <person name="Lang F.B.F."/>
            <person name="Roger A.J."/>
            <person name="Ruiz-Trillo I."/>
            <person name="Lander E."/>
            <person name="Nusbaum C."/>
        </authorList>
    </citation>
    <scope>NUCLEOTIDE SEQUENCE [LARGE SCALE GENOMIC DNA]</scope>
    <source>
        <strain evidence="17 18">ATCC 50062</strain>
    </source>
</reference>
<dbReference type="GO" id="GO:0042171">
    <property type="term" value="F:lysophosphatidic acid acyltransferase activity"/>
    <property type="evidence" value="ECO:0007669"/>
    <property type="project" value="TreeGrafter"/>
</dbReference>
<dbReference type="SMART" id="SM00563">
    <property type="entry name" value="PlsC"/>
    <property type="match status" value="1"/>
</dbReference>
<evidence type="ECO:0000256" key="10">
    <source>
        <dbReference type="ARBA" id="ARBA00023136"/>
    </source>
</evidence>
<dbReference type="InterPro" id="IPR002123">
    <property type="entry name" value="Plipid/glycerol_acylTrfase"/>
</dbReference>
<evidence type="ECO:0000256" key="8">
    <source>
        <dbReference type="ARBA" id="ARBA00022989"/>
    </source>
</evidence>
<keyword evidence="13 17" id="KW-0012">Acyltransferase</keyword>
<dbReference type="AlphaFoldDB" id="A0A0L0DNL0"/>
<keyword evidence="6 15" id="KW-0812">Transmembrane</keyword>
<dbReference type="GO" id="GO:0008374">
    <property type="term" value="F:O-acyltransferase activity"/>
    <property type="evidence" value="ECO:0007669"/>
    <property type="project" value="InterPro"/>
</dbReference>
<dbReference type="Proteomes" id="UP000054408">
    <property type="component" value="Unassembled WGS sequence"/>
</dbReference>
<evidence type="ECO:0000256" key="11">
    <source>
        <dbReference type="ARBA" id="ARBA00023209"/>
    </source>
</evidence>
<dbReference type="PRINTS" id="PR00450">
    <property type="entry name" value="RECOVERIN"/>
</dbReference>
<proteinExistence type="inferred from homology"/>
<keyword evidence="9" id="KW-0443">Lipid metabolism</keyword>
<dbReference type="Gene3D" id="1.10.238.10">
    <property type="entry name" value="EF-hand"/>
    <property type="match status" value="1"/>
</dbReference>
<feature type="compositionally biased region" description="Low complexity" evidence="14">
    <location>
        <begin position="28"/>
        <end position="39"/>
    </location>
</feature>
<dbReference type="EMBL" id="GL349484">
    <property type="protein sequence ID" value="KNC53907.1"/>
    <property type="molecule type" value="Genomic_DNA"/>
</dbReference>
<protein>
    <submittedName>
        <fullName evidence="17">Lysophosphatidylcholine acyltransferase 2</fullName>
    </submittedName>
</protein>
<keyword evidence="8 15" id="KW-1133">Transmembrane helix</keyword>
<dbReference type="SMART" id="SM00054">
    <property type="entry name" value="EFh"/>
    <property type="match status" value="4"/>
</dbReference>
<dbReference type="Pfam" id="PF13499">
    <property type="entry name" value="EF-hand_7"/>
    <property type="match status" value="1"/>
</dbReference>
<dbReference type="PANTHER" id="PTHR23063:SF52">
    <property type="entry name" value="LYSOPHOSPHATIDYLCHOLINE ACYLTRANSFERASE"/>
    <property type="match status" value="1"/>
</dbReference>
<evidence type="ECO:0000256" key="1">
    <source>
        <dbReference type="ARBA" id="ARBA00004370"/>
    </source>
</evidence>
<dbReference type="UniPathway" id="UPA00085"/>
<evidence type="ECO:0000256" key="5">
    <source>
        <dbReference type="ARBA" id="ARBA00022679"/>
    </source>
</evidence>
<dbReference type="InterPro" id="IPR002048">
    <property type="entry name" value="EF_hand_dom"/>
</dbReference>
<keyword evidence="11" id="KW-0594">Phospholipid biosynthesis</keyword>
<feature type="transmembrane region" description="Helical" evidence="15">
    <location>
        <begin position="100"/>
        <end position="120"/>
    </location>
</feature>
<comment type="pathway">
    <text evidence="2">Lipid metabolism; phospholipid metabolism.</text>
</comment>
<organism evidence="17 18">
    <name type="scientific">Thecamonas trahens ATCC 50062</name>
    <dbReference type="NCBI Taxonomy" id="461836"/>
    <lineage>
        <taxon>Eukaryota</taxon>
        <taxon>Apusozoa</taxon>
        <taxon>Apusomonadida</taxon>
        <taxon>Apusomonadidae</taxon>
        <taxon>Thecamonas</taxon>
    </lineage>
</organism>
<evidence type="ECO:0000256" key="15">
    <source>
        <dbReference type="SAM" id="Phobius"/>
    </source>
</evidence>
<keyword evidence="10 15" id="KW-0472">Membrane</keyword>
<dbReference type="STRING" id="461836.A0A0L0DNL0"/>
<dbReference type="InterPro" id="IPR045252">
    <property type="entry name" value="LPCAT1-like"/>
</dbReference>
<dbReference type="GO" id="GO:0008654">
    <property type="term" value="P:phospholipid biosynthetic process"/>
    <property type="evidence" value="ECO:0007669"/>
    <property type="project" value="UniProtKB-KW"/>
</dbReference>
<dbReference type="GO" id="GO:0016020">
    <property type="term" value="C:membrane"/>
    <property type="evidence" value="ECO:0007669"/>
    <property type="project" value="UniProtKB-SubCell"/>
</dbReference>
<evidence type="ECO:0000259" key="16">
    <source>
        <dbReference type="PROSITE" id="PS50222"/>
    </source>
</evidence>
<evidence type="ECO:0000256" key="2">
    <source>
        <dbReference type="ARBA" id="ARBA00005074"/>
    </source>
</evidence>
<dbReference type="RefSeq" id="XP_013754113.1">
    <property type="nucleotide sequence ID" value="XM_013898659.1"/>
</dbReference>
<evidence type="ECO:0000256" key="13">
    <source>
        <dbReference type="ARBA" id="ARBA00023315"/>
    </source>
</evidence>
<dbReference type="InterPro" id="IPR018247">
    <property type="entry name" value="EF_Hand_1_Ca_BS"/>
</dbReference>
<keyword evidence="12" id="KW-1208">Phospholipid metabolism</keyword>
<dbReference type="Pfam" id="PF01553">
    <property type="entry name" value="Acyltransferase"/>
    <property type="match status" value="1"/>
</dbReference>
<dbReference type="PROSITE" id="PS50222">
    <property type="entry name" value="EF_HAND_2"/>
    <property type="match status" value="3"/>
</dbReference>
<evidence type="ECO:0000256" key="7">
    <source>
        <dbReference type="ARBA" id="ARBA00022837"/>
    </source>
</evidence>
<keyword evidence="5 17" id="KW-0808">Transferase</keyword>
<evidence type="ECO:0000256" key="14">
    <source>
        <dbReference type="SAM" id="MobiDB-lite"/>
    </source>
</evidence>
<dbReference type="InterPro" id="IPR011992">
    <property type="entry name" value="EF-hand-dom_pair"/>
</dbReference>
<evidence type="ECO:0000256" key="4">
    <source>
        <dbReference type="ARBA" id="ARBA00022516"/>
    </source>
</evidence>
<keyword evidence="18" id="KW-1185">Reference proteome</keyword>
<name>A0A0L0DNL0_THETB</name>
<dbReference type="OrthoDB" id="272512at2759"/>
<feature type="domain" description="EF-hand" evidence="16">
    <location>
        <begin position="392"/>
        <end position="427"/>
    </location>
</feature>
<dbReference type="eggNOG" id="KOG4666">
    <property type="taxonomic scope" value="Eukaryota"/>
</dbReference>
<dbReference type="GO" id="GO:0005509">
    <property type="term" value="F:calcium ion binding"/>
    <property type="evidence" value="ECO:0007669"/>
    <property type="project" value="InterPro"/>
</dbReference>
<feature type="transmembrane region" description="Helical" evidence="15">
    <location>
        <begin position="141"/>
        <end position="162"/>
    </location>
</feature>
<evidence type="ECO:0000256" key="6">
    <source>
        <dbReference type="ARBA" id="ARBA00022692"/>
    </source>
</evidence>
<evidence type="ECO:0000256" key="3">
    <source>
        <dbReference type="ARBA" id="ARBA00008655"/>
    </source>
</evidence>
<feature type="compositionally biased region" description="Gly residues" evidence="14">
    <location>
        <begin position="1"/>
        <end position="17"/>
    </location>
</feature>
<dbReference type="GeneID" id="25567984"/>
<feature type="domain" description="EF-hand" evidence="16">
    <location>
        <begin position="432"/>
        <end position="459"/>
    </location>
</feature>
<gene>
    <name evidence="17" type="ORF">AMSG_09546</name>
</gene>
<dbReference type="PANTHER" id="PTHR23063">
    <property type="entry name" value="PHOSPHOLIPID ACYLTRANSFERASE"/>
    <property type="match status" value="1"/>
</dbReference>
<evidence type="ECO:0000313" key="18">
    <source>
        <dbReference type="Proteomes" id="UP000054408"/>
    </source>
</evidence>
<keyword evidence="4" id="KW-0444">Lipid biosynthesis</keyword>
<comment type="similarity">
    <text evidence="3">Belongs to the 1-acyl-sn-glycerol-3-phosphate acyltransferase family.</text>
</comment>
<feature type="region of interest" description="Disordered" evidence="14">
    <location>
        <begin position="1"/>
        <end position="39"/>
    </location>
</feature>
<evidence type="ECO:0000313" key="17">
    <source>
        <dbReference type="EMBL" id="KNC53907.1"/>
    </source>
</evidence>
<feature type="compositionally biased region" description="Basic residues" evidence="14">
    <location>
        <begin position="18"/>
        <end position="27"/>
    </location>
</feature>
<evidence type="ECO:0000256" key="12">
    <source>
        <dbReference type="ARBA" id="ARBA00023264"/>
    </source>
</evidence>
<dbReference type="GO" id="GO:0005783">
    <property type="term" value="C:endoplasmic reticulum"/>
    <property type="evidence" value="ECO:0007669"/>
    <property type="project" value="TreeGrafter"/>
</dbReference>
<accession>A0A0L0DNL0</accession>
<dbReference type="OMA" id="FLYHKSE"/>
<dbReference type="Pfam" id="PF13202">
    <property type="entry name" value="EF-hand_5"/>
    <property type="match status" value="2"/>
</dbReference>
<evidence type="ECO:0000256" key="9">
    <source>
        <dbReference type="ARBA" id="ARBA00023098"/>
    </source>
</evidence>